<accession>A0A0R2MHT0</accession>
<protein>
    <submittedName>
        <fullName evidence="1">Uncharacterized protein</fullName>
    </submittedName>
</protein>
<dbReference type="OrthoDB" id="2295083at2"/>
<proteinExistence type="predicted"/>
<sequence length="107" mass="12519">MTDTTVCQQFDRVVRQMPAKERVAFYHFWQAFLDSHLEQLINKYDCTDVYELATHHPTVYREWIAQFKGVLYAHGVNEHYVNHMAYDDAGNLKIEKSRGTLTIPVGV</sequence>
<organism evidence="1 2">
    <name type="scientific">Lactiplantibacillus xiangfangensis</name>
    <dbReference type="NCBI Taxonomy" id="942150"/>
    <lineage>
        <taxon>Bacteria</taxon>
        <taxon>Bacillati</taxon>
        <taxon>Bacillota</taxon>
        <taxon>Bacilli</taxon>
        <taxon>Lactobacillales</taxon>
        <taxon>Lactobacillaceae</taxon>
        <taxon>Lactiplantibacillus</taxon>
    </lineage>
</organism>
<dbReference type="Proteomes" id="UP000051783">
    <property type="component" value="Unassembled WGS sequence"/>
</dbReference>
<evidence type="ECO:0000313" key="1">
    <source>
        <dbReference type="EMBL" id="KRO11691.1"/>
    </source>
</evidence>
<reference evidence="1 2" key="1">
    <citation type="journal article" date="2015" name="Genome Announc.">
        <title>Expanding the biotechnology potential of lactobacilli through comparative genomics of 213 strains and associated genera.</title>
        <authorList>
            <person name="Sun Z."/>
            <person name="Harris H.M."/>
            <person name="McCann A."/>
            <person name="Guo C."/>
            <person name="Argimon S."/>
            <person name="Zhang W."/>
            <person name="Yang X."/>
            <person name="Jeffery I.B."/>
            <person name="Cooney J.C."/>
            <person name="Kagawa T.F."/>
            <person name="Liu W."/>
            <person name="Song Y."/>
            <person name="Salvetti E."/>
            <person name="Wrobel A."/>
            <person name="Rasinkangas P."/>
            <person name="Parkhill J."/>
            <person name="Rea M.C."/>
            <person name="O'Sullivan O."/>
            <person name="Ritari J."/>
            <person name="Douillard F.P."/>
            <person name="Paul Ross R."/>
            <person name="Yang R."/>
            <person name="Briner A.E."/>
            <person name="Felis G.E."/>
            <person name="de Vos W.M."/>
            <person name="Barrangou R."/>
            <person name="Klaenhammer T.R."/>
            <person name="Caufield P.W."/>
            <person name="Cui Y."/>
            <person name="Zhang H."/>
            <person name="O'Toole P.W."/>
        </authorList>
    </citation>
    <scope>NUCLEOTIDE SEQUENCE [LARGE SCALE GENOMIC DNA]</scope>
    <source>
        <strain evidence="1 2">LMG 26013</strain>
    </source>
</reference>
<dbReference type="PATRIC" id="fig|942150.3.peg.2309"/>
<dbReference type="EMBL" id="JQCL01000053">
    <property type="protein sequence ID" value="KRO11691.1"/>
    <property type="molecule type" value="Genomic_DNA"/>
</dbReference>
<dbReference type="AlphaFoldDB" id="A0A0R2MHT0"/>
<gene>
    <name evidence="1" type="ORF">IV64_GL002208</name>
</gene>
<dbReference type="RefSeq" id="WP_057705945.1">
    <property type="nucleotide sequence ID" value="NZ_JQCL01000053.1"/>
</dbReference>
<comment type="caution">
    <text evidence="1">The sequence shown here is derived from an EMBL/GenBank/DDBJ whole genome shotgun (WGS) entry which is preliminary data.</text>
</comment>
<keyword evidence="2" id="KW-1185">Reference proteome</keyword>
<evidence type="ECO:0000313" key="2">
    <source>
        <dbReference type="Proteomes" id="UP000051783"/>
    </source>
</evidence>
<name>A0A0R2MHT0_9LACO</name>